<name>A0A5B0HLK7_9BURK</name>
<feature type="compositionally biased region" description="Polar residues" evidence="1">
    <location>
        <begin position="194"/>
        <end position="218"/>
    </location>
</feature>
<feature type="compositionally biased region" description="Low complexity" evidence="1">
    <location>
        <begin position="277"/>
        <end position="300"/>
    </location>
</feature>
<organism evidence="2 3">
    <name type="scientific">Paraburkholderia panacisoli</name>
    <dbReference type="NCBI Taxonomy" id="2603818"/>
    <lineage>
        <taxon>Bacteria</taxon>
        <taxon>Pseudomonadati</taxon>
        <taxon>Pseudomonadota</taxon>
        <taxon>Betaproteobacteria</taxon>
        <taxon>Burkholderiales</taxon>
        <taxon>Burkholderiaceae</taxon>
        <taxon>Paraburkholderia</taxon>
    </lineage>
</organism>
<sequence>MKICSGEAVDQPRTRKVHNPYRKVLIRTWTDQKFKQLSPMPASGQSLWLYLLTGPFTRGIPGVVRAGRMAMAETLNWSQDDFDRCFDEIAAQKMSNFDWDAQLIWLPHGIEYNSPSSPNAVKSWRNEWDLIPDCALKDRIYHALKDHVDKLGTAYAQAFEASISPPTPFGTPFGTPSRRASRTASSTPSRTPSVKASLTPSRTPSVTQRTESSKQNPKVKTVPAASPLVHARAKGDQKSGNEPANAVENDTDETVEPLPDKAESDATASVTPSGTPSATASRKASRTASATASRKASLPDTAATWAAYSEAYAARYGVEPIRNATVNSQMVNFVKRVGMVEAPEIVRFYLTHNNRFYVQHMHLVGSMLQDAEKLRTEWVTQRPMTSTEAAQADRTAANFNAMAPLFAEARAQEQQAKPAEVNHAKHRIA</sequence>
<dbReference type="AlphaFoldDB" id="A0A5B0HLK7"/>
<evidence type="ECO:0000313" key="2">
    <source>
        <dbReference type="EMBL" id="KAA1015952.1"/>
    </source>
</evidence>
<feature type="compositionally biased region" description="Low complexity" evidence="1">
    <location>
        <begin position="170"/>
        <end position="193"/>
    </location>
</feature>
<evidence type="ECO:0000313" key="3">
    <source>
        <dbReference type="Proteomes" id="UP000325273"/>
    </source>
</evidence>
<gene>
    <name evidence="2" type="ORF">FVF58_00945</name>
</gene>
<comment type="caution">
    <text evidence="2">The sequence shown here is derived from an EMBL/GenBank/DDBJ whole genome shotgun (WGS) entry which is preliminary data.</text>
</comment>
<keyword evidence="3" id="KW-1185">Reference proteome</keyword>
<feature type="compositionally biased region" description="Polar residues" evidence="1">
    <location>
        <begin position="266"/>
        <end position="276"/>
    </location>
</feature>
<feature type="region of interest" description="Disordered" evidence="1">
    <location>
        <begin position="165"/>
        <end position="300"/>
    </location>
</feature>
<dbReference type="EMBL" id="VTUZ01000001">
    <property type="protein sequence ID" value="KAA1015952.1"/>
    <property type="molecule type" value="Genomic_DNA"/>
</dbReference>
<evidence type="ECO:0000256" key="1">
    <source>
        <dbReference type="SAM" id="MobiDB-lite"/>
    </source>
</evidence>
<accession>A0A5B0HLK7</accession>
<dbReference type="RefSeq" id="WP_149668079.1">
    <property type="nucleotide sequence ID" value="NZ_VTUZ01000001.1"/>
</dbReference>
<proteinExistence type="predicted"/>
<protein>
    <submittedName>
        <fullName evidence="2">Uncharacterized protein</fullName>
    </submittedName>
</protein>
<dbReference type="Proteomes" id="UP000325273">
    <property type="component" value="Unassembled WGS sequence"/>
</dbReference>
<reference evidence="2 3" key="1">
    <citation type="submission" date="2019-08" db="EMBL/GenBank/DDBJ databases">
        <title>Paraburkholderia sp. DCY113.</title>
        <authorList>
            <person name="Kang J."/>
        </authorList>
    </citation>
    <scope>NUCLEOTIDE SEQUENCE [LARGE SCALE GENOMIC DNA]</scope>
    <source>
        <strain evidence="2 3">DCY113</strain>
    </source>
</reference>